<dbReference type="GO" id="GO:0032259">
    <property type="term" value="P:methylation"/>
    <property type="evidence" value="ECO:0007669"/>
    <property type="project" value="UniProtKB-KW"/>
</dbReference>
<dbReference type="GO" id="GO:0042417">
    <property type="term" value="P:dopamine metabolic process"/>
    <property type="evidence" value="ECO:0007669"/>
    <property type="project" value="TreeGrafter"/>
</dbReference>
<dbReference type="Pfam" id="PF01596">
    <property type="entry name" value="Methyltransf_3"/>
    <property type="match status" value="1"/>
</dbReference>
<keyword evidence="6" id="KW-0128">Catecholamine metabolism</keyword>
<dbReference type="GO" id="GO:0016020">
    <property type="term" value="C:membrane"/>
    <property type="evidence" value="ECO:0007669"/>
    <property type="project" value="TreeGrafter"/>
</dbReference>
<evidence type="ECO:0000313" key="9">
    <source>
        <dbReference type="Proteomes" id="UP000228934"/>
    </source>
</evidence>
<dbReference type="InterPro" id="IPR029063">
    <property type="entry name" value="SAM-dependent_MTases_sf"/>
</dbReference>
<dbReference type="GO" id="GO:0032502">
    <property type="term" value="P:developmental process"/>
    <property type="evidence" value="ECO:0007669"/>
    <property type="project" value="TreeGrafter"/>
</dbReference>
<dbReference type="GO" id="GO:0016206">
    <property type="term" value="F:catechol O-methyltransferase activity"/>
    <property type="evidence" value="ECO:0007669"/>
    <property type="project" value="UniProtKB-EC"/>
</dbReference>
<dbReference type="PANTHER" id="PTHR43836:SF3">
    <property type="entry name" value="CATECHOL O-METHYLTRANSFERASE"/>
    <property type="match status" value="1"/>
</dbReference>
<evidence type="ECO:0000256" key="4">
    <source>
        <dbReference type="ARBA" id="ARBA00022691"/>
    </source>
</evidence>
<protein>
    <recommendedName>
        <fullName evidence="1">catechol O-methyltransferase</fullName>
        <ecNumber evidence="1">2.1.1.6</ecNumber>
    </recommendedName>
</protein>
<dbReference type="PANTHER" id="PTHR43836">
    <property type="entry name" value="CATECHOL O-METHYLTRANSFERASE 1-RELATED"/>
    <property type="match status" value="1"/>
</dbReference>
<organism evidence="8 9">
    <name type="scientific">Aquarana catesbeiana</name>
    <name type="common">American bullfrog</name>
    <name type="synonym">Rana catesbeiana</name>
    <dbReference type="NCBI Taxonomy" id="8400"/>
    <lineage>
        <taxon>Eukaryota</taxon>
        <taxon>Metazoa</taxon>
        <taxon>Chordata</taxon>
        <taxon>Craniata</taxon>
        <taxon>Vertebrata</taxon>
        <taxon>Euteleostomi</taxon>
        <taxon>Amphibia</taxon>
        <taxon>Batrachia</taxon>
        <taxon>Anura</taxon>
        <taxon>Neobatrachia</taxon>
        <taxon>Ranoidea</taxon>
        <taxon>Ranidae</taxon>
        <taxon>Aquarana</taxon>
    </lineage>
</organism>
<dbReference type="GO" id="GO:0030424">
    <property type="term" value="C:axon"/>
    <property type="evidence" value="ECO:0007669"/>
    <property type="project" value="TreeGrafter"/>
</dbReference>
<keyword evidence="5" id="KW-0531">Neurotransmitter degradation</keyword>
<dbReference type="PROSITE" id="PS51682">
    <property type="entry name" value="SAM_OMT_I"/>
    <property type="match status" value="1"/>
</dbReference>
<name>A0A2G9QL60_AQUCT</name>
<keyword evidence="9" id="KW-1185">Reference proteome</keyword>
<dbReference type="GO" id="GO:0042424">
    <property type="term" value="P:catecholamine catabolic process"/>
    <property type="evidence" value="ECO:0007669"/>
    <property type="project" value="TreeGrafter"/>
</dbReference>
<evidence type="ECO:0000256" key="1">
    <source>
        <dbReference type="ARBA" id="ARBA00012880"/>
    </source>
</evidence>
<dbReference type="OrthoDB" id="186626at2759"/>
<reference evidence="9" key="1">
    <citation type="journal article" date="2017" name="Nat. Commun.">
        <title>The North American bullfrog draft genome provides insight into hormonal regulation of long noncoding RNA.</title>
        <authorList>
            <person name="Hammond S.A."/>
            <person name="Warren R.L."/>
            <person name="Vandervalk B.P."/>
            <person name="Kucuk E."/>
            <person name="Khan H."/>
            <person name="Gibb E.A."/>
            <person name="Pandoh P."/>
            <person name="Kirk H."/>
            <person name="Zhao Y."/>
            <person name="Jones M."/>
            <person name="Mungall A.J."/>
            <person name="Coope R."/>
            <person name="Pleasance S."/>
            <person name="Moore R.A."/>
            <person name="Holt R.A."/>
            <person name="Round J.M."/>
            <person name="Ohora S."/>
            <person name="Walle B.V."/>
            <person name="Veldhoen N."/>
            <person name="Helbing C.C."/>
            <person name="Birol I."/>
        </authorList>
    </citation>
    <scope>NUCLEOTIDE SEQUENCE [LARGE SCALE GENOMIC DNA]</scope>
</reference>
<dbReference type="EMBL" id="KV966869">
    <property type="protein sequence ID" value="PIO15803.1"/>
    <property type="molecule type" value="Genomic_DNA"/>
</dbReference>
<evidence type="ECO:0000256" key="2">
    <source>
        <dbReference type="ARBA" id="ARBA00022603"/>
    </source>
</evidence>
<dbReference type="EC" id="2.1.1.6" evidence="1"/>
<keyword evidence="2" id="KW-0489">Methyltransferase</keyword>
<accession>A0A2G9QL60</accession>
<gene>
    <name evidence="8" type="ORF">AB205_0167880</name>
</gene>
<dbReference type="SUPFAM" id="SSF53335">
    <property type="entry name" value="S-adenosyl-L-methionine-dependent methyltransferases"/>
    <property type="match status" value="1"/>
</dbReference>
<keyword evidence="4" id="KW-0949">S-adenosyl-L-methionine</keyword>
<evidence type="ECO:0000256" key="5">
    <source>
        <dbReference type="ARBA" id="ARBA00022867"/>
    </source>
</evidence>
<dbReference type="Proteomes" id="UP000228934">
    <property type="component" value="Unassembled WGS sequence"/>
</dbReference>
<evidence type="ECO:0000256" key="7">
    <source>
        <dbReference type="ARBA" id="ARBA00023453"/>
    </source>
</evidence>
<sequence>MGGEKEKRILEFVKQNAVRGDPQSVVDHIDKYCSQKEWAMHVGDEKGLILDKVLKETDPSLVLELGTYCGYSAVRIARLLKPNVRLITIEMNPNNAAVAREMIEFAGLKDKVYSI</sequence>
<dbReference type="GO" id="GO:0030425">
    <property type="term" value="C:dendrite"/>
    <property type="evidence" value="ECO:0007669"/>
    <property type="project" value="TreeGrafter"/>
</dbReference>
<evidence type="ECO:0000313" key="8">
    <source>
        <dbReference type="EMBL" id="PIO15803.1"/>
    </source>
</evidence>
<dbReference type="Gene3D" id="3.40.50.150">
    <property type="entry name" value="Vaccinia Virus protein VP39"/>
    <property type="match status" value="1"/>
</dbReference>
<evidence type="ECO:0000256" key="3">
    <source>
        <dbReference type="ARBA" id="ARBA00022679"/>
    </source>
</evidence>
<evidence type="ECO:0000256" key="6">
    <source>
        <dbReference type="ARBA" id="ARBA00022939"/>
    </source>
</evidence>
<dbReference type="InterPro" id="IPR002935">
    <property type="entry name" value="SAM_O-MeTrfase"/>
</dbReference>
<proteinExistence type="inferred from homology"/>
<dbReference type="AlphaFoldDB" id="A0A2G9QL60"/>
<comment type="similarity">
    <text evidence="7">Belongs to the class I-like SAM-binding methyltransferase superfamily. Cation-dependent O-methyltransferase family.</text>
</comment>
<keyword evidence="3" id="KW-0808">Transferase</keyword>